<dbReference type="InterPro" id="IPR014710">
    <property type="entry name" value="RmlC-like_jellyroll"/>
</dbReference>
<evidence type="ECO:0000313" key="3">
    <source>
        <dbReference type="Proteomes" id="UP001595789"/>
    </source>
</evidence>
<keyword evidence="3" id="KW-1185">Reference proteome</keyword>
<dbReference type="Gene3D" id="2.60.120.10">
    <property type="entry name" value="Jelly Rolls"/>
    <property type="match status" value="1"/>
</dbReference>
<proteinExistence type="predicted"/>
<dbReference type="SUPFAM" id="SSF51206">
    <property type="entry name" value="cAMP-binding domain-like"/>
    <property type="match status" value="1"/>
</dbReference>
<comment type="caution">
    <text evidence="2">The sequence shown here is derived from an EMBL/GenBank/DDBJ whole genome shotgun (WGS) entry which is preliminary data.</text>
</comment>
<dbReference type="Pfam" id="PF00027">
    <property type="entry name" value="cNMP_binding"/>
    <property type="match status" value="1"/>
</dbReference>
<protein>
    <submittedName>
        <fullName evidence="2">Crp/Fnr family transcriptional regulator</fullName>
    </submittedName>
</protein>
<dbReference type="RefSeq" id="WP_378980892.1">
    <property type="nucleotide sequence ID" value="NZ_JBHSBW010000003.1"/>
</dbReference>
<name>A0ABV8P381_9SPHI</name>
<dbReference type="CDD" id="cd00038">
    <property type="entry name" value="CAP_ED"/>
    <property type="match status" value="1"/>
</dbReference>
<reference evidence="3" key="1">
    <citation type="journal article" date="2019" name="Int. J. Syst. Evol. Microbiol.">
        <title>The Global Catalogue of Microorganisms (GCM) 10K type strain sequencing project: providing services to taxonomists for standard genome sequencing and annotation.</title>
        <authorList>
            <consortium name="The Broad Institute Genomics Platform"/>
            <consortium name="The Broad Institute Genome Sequencing Center for Infectious Disease"/>
            <person name="Wu L."/>
            <person name="Ma J."/>
        </authorList>
    </citation>
    <scope>NUCLEOTIDE SEQUENCE [LARGE SCALE GENOMIC DNA]</scope>
    <source>
        <strain evidence="3">CCM 8691</strain>
    </source>
</reference>
<organism evidence="2 3">
    <name type="scientific">Pedobacter lithocola</name>
    <dbReference type="NCBI Taxonomy" id="1908239"/>
    <lineage>
        <taxon>Bacteria</taxon>
        <taxon>Pseudomonadati</taxon>
        <taxon>Bacteroidota</taxon>
        <taxon>Sphingobacteriia</taxon>
        <taxon>Sphingobacteriales</taxon>
        <taxon>Sphingobacteriaceae</taxon>
        <taxon>Pedobacter</taxon>
    </lineage>
</organism>
<dbReference type="EMBL" id="JBHSBW010000003">
    <property type="protein sequence ID" value="MFC4209700.1"/>
    <property type="molecule type" value="Genomic_DNA"/>
</dbReference>
<gene>
    <name evidence="2" type="ORF">ACFOWA_00820</name>
</gene>
<sequence length="189" mass="21812">MFKLLESYIKSITHIDEASLNMIFTKFSILKTGRNQTLVDYDEVCKNHYFVNKGGVRIYAINTDGMEIIRYFAFQGEFGTALPSLIDQKPAFEYLKTIEKSELLTISRTDFYELVDQIPEFALVYRRILEKGFIIAQKRIYGFQGFSALEKVIWIKTHQPNLLLKVSNKMAASYLGISPSTLSRIKTKL</sequence>
<feature type="domain" description="Cyclic nucleotide-binding" evidence="1">
    <location>
        <begin position="11"/>
        <end position="115"/>
    </location>
</feature>
<dbReference type="InterPro" id="IPR000595">
    <property type="entry name" value="cNMP-bd_dom"/>
</dbReference>
<evidence type="ECO:0000313" key="2">
    <source>
        <dbReference type="EMBL" id="MFC4209700.1"/>
    </source>
</evidence>
<dbReference type="Proteomes" id="UP001595789">
    <property type="component" value="Unassembled WGS sequence"/>
</dbReference>
<evidence type="ECO:0000259" key="1">
    <source>
        <dbReference type="PROSITE" id="PS50042"/>
    </source>
</evidence>
<accession>A0ABV8P381</accession>
<dbReference type="InterPro" id="IPR018490">
    <property type="entry name" value="cNMP-bd_dom_sf"/>
</dbReference>
<dbReference type="PROSITE" id="PS50042">
    <property type="entry name" value="CNMP_BINDING_3"/>
    <property type="match status" value="1"/>
</dbReference>